<evidence type="ECO:0000256" key="1">
    <source>
        <dbReference type="SAM" id="MobiDB-lite"/>
    </source>
</evidence>
<organism evidence="2 3">
    <name type="scientific">Brassica cretica</name>
    <name type="common">Mustard</name>
    <dbReference type="NCBI Taxonomy" id="69181"/>
    <lineage>
        <taxon>Eukaryota</taxon>
        <taxon>Viridiplantae</taxon>
        <taxon>Streptophyta</taxon>
        <taxon>Embryophyta</taxon>
        <taxon>Tracheophyta</taxon>
        <taxon>Spermatophyta</taxon>
        <taxon>Magnoliopsida</taxon>
        <taxon>eudicotyledons</taxon>
        <taxon>Gunneridae</taxon>
        <taxon>Pentapetalae</taxon>
        <taxon>rosids</taxon>
        <taxon>malvids</taxon>
        <taxon>Brassicales</taxon>
        <taxon>Brassicaceae</taxon>
        <taxon>Brassiceae</taxon>
        <taxon>Brassica</taxon>
    </lineage>
</organism>
<feature type="region of interest" description="Disordered" evidence="1">
    <location>
        <begin position="1"/>
        <end position="27"/>
    </location>
</feature>
<feature type="compositionally biased region" description="Polar residues" evidence="1">
    <location>
        <begin position="1"/>
        <end position="10"/>
    </location>
</feature>
<gene>
    <name evidence="2" type="ORF">DY000_02056454</name>
</gene>
<evidence type="ECO:0000313" key="2">
    <source>
        <dbReference type="EMBL" id="KAF3494374.1"/>
    </source>
</evidence>
<dbReference type="EMBL" id="QGKV02002055">
    <property type="protein sequence ID" value="KAF3494374.1"/>
    <property type="molecule type" value="Genomic_DNA"/>
</dbReference>
<dbReference type="Proteomes" id="UP000266723">
    <property type="component" value="Unassembled WGS sequence"/>
</dbReference>
<proteinExistence type="predicted"/>
<name>A0ABQ7A9N7_BRACR</name>
<evidence type="ECO:0000313" key="3">
    <source>
        <dbReference type="Proteomes" id="UP000266723"/>
    </source>
</evidence>
<sequence>MTHDPNSQVQGLRRLKPLHKTTGERGRRSRYIEEELNVRWKWKRVLYSWIHQEQHHSWYPTLWFASGGSGGSGGSVRVRDSSGIGGIVNGGGSGGGCDRSGGGALSFEAMGEENELLQEEED</sequence>
<protein>
    <submittedName>
        <fullName evidence="2">Uncharacterized protein</fullName>
    </submittedName>
</protein>
<comment type="caution">
    <text evidence="2">The sequence shown here is derived from an EMBL/GenBank/DDBJ whole genome shotgun (WGS) entry which is preliminary data.</text>
</comment>
<keyword evidence="3" id="KW-1185">Reference proteome</keyword>
<reference evidence="2 3" key="1">
    <citation type="journal article" date="2020" name="BMC Genomics">
        <title>Intraspecific diversification of the crop wild relative Brassica cretica Lam. using demographic model selection.</title>
        <authorList>
            <person name="Kioukis A."/>
            <person name="Michalopoulou V.A."/>
            <person name="Briers L."/>
            <person name="Pirintsos S."/>
            <person name="Studholme D.J."/>
            <person name="Pavlidis P."/>
            <person name="Sarris P.F."/>
        </authorList>
    </citation>
    <scope>NUCLEOTIDE SEQUENCE [LARGE SCALE GENOMIC DNA]</scope>
    <source>
        <strain evidence="3">cv. PFS-1207/04</strain>
    </source>
</reference>
<accession>A0ABQ7A9N7</accession>